<comment type="subcellular location">
    <subcellularLocation>
        <location evidence="1">Cell membrane</location>
        <topology evidence="1">Multi-pass membrane protein</topology>
    </subcellularLocation>
</comment>
<comment type="caution">
    <text evidence="8">The sequence shown here is derived from an EMBL/GenBank/DDBJ whole genome shotgun (WGS) entry which is preliminary data.</text>
</comment>
<dbReference type="EMBL" id="JBHSRF010000073">
    <property type="protein sequence ID" value="MFC6085959.1"/>
    <property type="molecule type" value="Genomic_DNA"/>
</dbReference>
<accession>A0ABW1NRI1</accession>
<feature type="region of interest" description="Disordered" evidence="6">
    <location>
        <begin position="330"/>
        <end position="351"/>
    </location>
</feature>
<feature type="transmembrane region" description="Helical" evidence="7">
    <location>
        <begin position="63"/>
        <end position="81"/>
    </location>
</feature>
<evidence type="ECO:0000256" key="7">
    <source>
        <dbReference type="SAM" id="Phobius"/>
    </source>
</evidence>
<evidence type="ECO:0000256" key="3">
    <source>
        <dbReference type="ARBA" id="ARBA00022692"/>
    </source>
</evidence>
<sequence>MSRAAVLRRVHLPAAPPQVRRAWPRFGPWVRTAAGAAILAVLAARLGTGAFVDAFAVVGAPEVLAALGIGLLTTVLSVWRWSLVAHRLGLPLPLPTAVADYYRALFLNAVLPAGVLGDAHRAVEHGRKVGDVGRGVRAVVLERTGGQVVLIAAGLTMLAAEPSLAAAVVGDLLPGAGLAAAVLAGTAAVVALAVWAVRGERAVRWRRALATSLTDVRRGLLARNAWPGVLALSAGALAGHLTLFLVAVRAAGSAAPVWRLLPLMLLALLVMALPVNVGGWGPREAFSAAAFGAVGLGAQQGLTAAVVYGLLTLVASLPGAAVLVLRRGTGGRAERDGGPARAPDQASRTVR</sequence>
<evidence type="ECO:0000256" key="2">
    <source>
        <dbReference type="ARBA" id="ARBA00022475"/>
    </source>
</evidence>
<reference evidence="9" key="1">
    <citation type="journal article" date="2019" name="Int. J. Syst. Evol. Microbiol.">
        <title>The Global Catalogue of Microorganisms (GCM) 10K type strain sequencing project: providing services to taxonomists for standard genome sequencing and annotation.</title>
        <authorList>
            <consortium name="The Broad Institute Genomics Platform"/>
            <consortium name="The Broad Institute Genome Sequencing Center for Infectious Disease"/>
            <person name="Wu L."/>
            <person name="Ma J."/>
        </authorList>
    </citation>
    <scope>NUCLEOTIDE SEQUENCE [LARGE SCALE GENOMIC DNA]</scope>
    <source>
        <strain evidence="9">JCM 30346</strain>
    </source>
</reference>
<feature type="transmembrane region" description="Helical" evidence="7">
    <location>
        <begin position="260"/>
        <end position="278"/>
    </location>
</feature>
<dbReference type="Proteomes" id="UP001596137">
    <property type="component" value="Unassembled WGS sequence"/>
</dbReference>
<evidence type="ECO:0000256" key="5">
    <source>
        <dbReference type="ARBA" id="ARBA00023136"/>
    </source>
</evidence>
<feature type="transmembrane region" description="Helical" evidence="7">
    <location>
        <begin position="140"/>
        <end position="160"/>
    </location>
</feature>
<keyword evidence="4 7" id="KW-1133">Transmembrane helix</keyword>
<feature type="transmembrane region" description="Helical" evidence="7">
    <location>
        <begin position="308"/>
        <end position="325"/>
    </location>
</feature>
<keyword evidence="2" id="KW-1003">Cell membrane</keyword>
<evidence type="ECO:0000256" key="1">
    <source>
        <dbReference type="ARBA" id="ARBA00004651"/>
    </source>
</evidence>
<dbReference type="InterPro" id="IPR022791">
    <property type="entry name" value="L-PG_synthase/AglD"/>
</dbReference>
<keyword evidence="5 7" id="KW-0472">Membrane</keyword>
<feature type="transmembrane region" description="Helical" evidence="7">
    <location>
        <begin position="172"/>
        <end position="197"/>
    </location>
</feature>
<feature type="transmembrane region" description="Helical" evidence="7">
    <location>
        <begin position="225"/>
        <end position="248"/>
    </location>
</feature>
<organism evidence="8 9">
    <name type="scientific">Sphaerisporangium aureirubrum</name>
    <dbReference type="NCBI Taxonomy" id="1544736"/>
    <lineage>
        <taxon>Bacteria</taxon>
        <taxon>Bacillati</taxon>
        <taxon>Actinomycetota</taxon>
        <taxon>Actinomycetes</taxon>
        <taxon>Streptosporangiales</taxon>
        <taxon>Streptosporangiaceae</taxon>
        <taxon>Sphaerisporangium</taxon>
    </lineage>
</organism>
<evidence type="ECO:0000256" key="4">
    <source>
        <dbReference type="ARBA" id="ARBA00022989"/>
    </source>
</evidence>
<keyword evidence="9" id="KW-1185">Reference proteome</keyword>
<name>A0ABW1NRI1_9ACTN</name>
<gene>
    <name evidence="8" type="ORF">ACFP1K_32665</name>
</gene>
<keyword evidence="3 7" id="KW-0812">Transmembrane</keyword>
<dbReference type="RefSeq" id="WP_380760662.1">
    <property type="nucleotide sequence ID" value="NZ_JBHSRF010000073.1"/>
</dbReference>
<dbReference type="PANTHER" id="PTHR40277:SF1">
    <property type="entry name" value="BLL5419 PROTEIN"/>
    <property type="match status" value="1"/>
</dbReference>
<dbReference type="Pfam" id="PF03706">
    <property type="entry name" value="LPG_synthase_TM"/>
    <property type="match status" value="1"/>
</dbReference>
<feature type="transmembrane region" description="Helical" evidence="7">
    <location>
        <begin position="33"/>
        <end position="56"/>
    </location>
</feature>
<evidence type="ECO:0000313" key="8">
    <source>
        <dbReference type="EMBL" id="MFC6085959.1"/>
    </source>
</evidence>
<evidence type="ECO:0000313" key="9">
    <source>
        <dbReference type="Proteomes" id="UP001596137"/>
    </source>
</evidence>
<feature type="transmembrane region" description="Helical" evidence="7">
    <location>
        <begin position="285"/>
        <end position="302"/>
    </location>
</feature>
<proteinExistence type="predicted"/>
<dbReference type="PANTHER" id="PTHR40277">
    <property type="entry name" value="BLL5419 PROTEIN"/>
    <property type="match status" value="1"/>
</dbReference>
<evidence type="ECO:0000256" key="6">
    <source>
        <dbReference type="SAM" id="MobiDB-lite"/>
    </source>
</evidence>
<protein>
    <submittedName>
        <fullName evidence="8">Lysylphosphatidylglycerol synthase transmembrane domain-containing protein</fullName>
    </submittedName>
</protein>